<dbReference type="InterPro" id="IPR036890">
    <property type="entry name" value="HATPase_C_sf"/>
</dbReference>
<organism evidence="7 8">
    <name type="scientific">Acetobacterium fimetarium</name>
    <dbReference type="NCBI Taxonomy" id="52691"/>
    <lineage>
        <taxon>Bacteria</taxon>
        <taxon>Bacillati</taxon>
        <taxon>Bacillota</taxon>
        <taxon>Clostridia</taxon>
        <taxon>Eubacteriales</taxon>
        <taxon>Eubacteriaceae</taxon>
        <taxon>Acetobacterium</taxon>
    </lineage>
</organism>
<evidence type="ECO:0000256" key="3">
    <source>
        <dbReference type="ARBA" id="ARBA00023204"/>
    </source>
</evidence>
<dbReference type="InterPro" id="IPR014762">
    <property type="entry name" value="DNA_mismatch_repair_CS"/>
</dbReference>
<feature type="domain" description="DNA mismatch repair protein S5" evidence="6">
    <location>
        <begin position="208"/>
        <end position="326"/>
    </location>
</feature>
<dbReference type="GO" id="GO:0004519">
    <property type="term" value="F:endonuclease activity"/>
    <property type="evidence" value="ECO:0007669"/>
    <property type="project" value="UniProtKB-KW"/>
</dbReference>
<dbReference type="InterPro" id="IPR014721">
    <property type="entry name" value="Ribsml_uS5_D2-typ_fold_subgr"/>
</dbReference>
<dbReference type="InterPro" id="IPR020667">
    <property type="entry name" value="DNA_mismatch_repair_MutL"/>
</dbReference>
<evidence type="ECO:0000256" key="1">
    <source>
        <dbReference type="ARBA" id="ARBA00006082"/>
    </source>
</evidence>
<keyword evidence="2 4" id="KW-0227">DNA damage</keyword>
<dbReference type="SUPFAM" id="SSF54211">
    <property type="entry name" value="Ribosomal protein S5 domain 2-like"/>
    <property type="match status" value="1"/>
</dbReference>
<evidence type="ECO:0000259" key="5">
    <source>
        <dbReference type="SMART" id="SM00853"/>
    </source>
</evidence>
<comment type="function">
    <text evidence="4">This protein is involved in the repair of mismatches in DNA. It is required for dam-dependent methyl-directed DNA mismatch repair. May act as a 'molecular matchmaker', a protein that promotes the formation of a stable complex between two or more DNA-binding proteins in an ATP-dependent manner without itself being part of a final effector complex.</text>
</comment>
<evidence type="ECO:0000313" key="7">
    <source>
        <dbReference type="EMBL" id="MBC3804687.1"/>
    </source>
</evidence>
<dbReference type="InterPro" id="IPR037198">
    <property type="entry name" value="MutL_C_sf"/>
</dbReference>
<dbReference type="NCBIfam" id="TIGR00585">
    <property type="entry name" value="mutl"/>
    <property type="match status" value="1"/>
</dbReference>
<dbReference type="InterPro" id="IPR042121">
    <property type="entry name" value="MutL_C_regsub"/>
</dbReference>
<dbReference type="Proteomes" id="UP000603234">
    <property type="component" value="Unassembled WGS sequence"/>
</dbReference>
<evidence type="ECO:0000259" key="6">
    <source>
        <dbReference type="SMART" id="SM01340"/>
    </source>
</evidence>
<dbReference type="SUPFAM" id="SSF118116">
    <property type="entry name" value="DNA mismatch repair protein MutL"/>
    <property type="match status" value="1"/>
</dbReference>
<dbReference type="CDD" id="cd16926">
    <property type="entry name" value="HATPase_MutL-MLH-PMS-like"/>
    <property type="match status" value="1"/>
</dbReference>
<dbReference type="InterPro" id="IPR002099">
    <property type="entry name" value="MutL/Mlh/PMS"/>
</dbReference>
<evidence type="ECO:0000256" key="2">
    <source>
        <dbReference type="ARBA" id="ARBA00022763"/>
    </source>
</evidence>
<gene>
    <name evidence="4 7" type="primary">mutL</name>
    <name evidence="7" type="ORF">GH808_09620</name>
</gene>
<dbReference type="InterPro" id="IPR014790">
    <property type="entry name" value="MutL_C"/>
</dbReference>
<dbReference type="SUPFAM" id="SSF55874">
    <property type="entry name" value="ATPase domain of HSP90 chaperone/DNA topoisomerase II/histidine kinase"/>
    <property type="match status" value="1"/>
</dbReference>
<comment type="similarity">
    <text evidence="1 4">Belongs to the DNA mismatch repair MutL/HexB family.</text>
</comment>
<dbReference type="InterPro" id="IPR013507">
    <property type="entry name" value="DNA_mismatch_S5_2-like"/>
</dbReference>
<evidence type="ECO:0000313" key="8">
    <source>
        <dbReference type="Proteomes" id="UP000603234"/>
    </source>
</evidence>
<accession>A0ABR6WVR6</accession>
<dbReference type="EMBL" id="WJBC01000013">
    <property type="protein sequence ID" value="MBC3804687.1"/>
    <property type="molecule type" value="Genomic_DNA"/>
</dbReference>
<reference evidence="7 8" key="1">
    <citation type="journal article" date="2020" name="mSystems">
        <title>Defining Genomic and Predicted Metabolic Features of the Acetobacterium Genus.</title>
        <authorList>
            <person name="Ross D.E."/>
            <person name="Marshall C.W."/>
            <person name="Gulliver D."/>
            <person name="May H.D."/>
            <person name="Norman R.S."/>
        </authorList>
    </citation>
    <scope>NUCLEOTIDE SEQUENCE [LARGE SCALE GENOMIC DNA]</scope>
    <source>
        <strain evidence="7 8">DSM 8238</strain>
    </source>
</reference>
<dbReference type="CDD" id="cd00782">
    <property type="entry name" value="MutL_Trans"/>
    <property type="match status" value="1"/>
</dbReference>
<dbReference type="Gene3D" id="3.30.1370.100">
    <property type="entry name" value="MutL, C-terminal domain, regulatory subdomain"/>
    <property type="match status" value="1"/>
</dbReference>
<evidence type="ECO:0000256" key="4">
    <source>
        <dbReference type="HAMAP-Rule" id="MF_00149"/>
    </source>
</evidence>
<dbReference type="Gene3D" id="3.30.565.10">
    <property type="entry name" value="Histidine kinase-like ATPase, C-terminal domain"/>
    <property type="match status" value="1"/>
</dbReference>
<dbReference type="InterPro" id="IPR042120">
    <property type="entry name" value="MutL_C_dimsub"/>
</dbReference>
<name>A0ABR6WVR6_9FIRM</name>
<dbReference type="PROSITE" id="PS00058">
    <property type="entry name" value="DNA_MISMATCH_REPAIR_1"/>
    <property type="match status" value="1"/>
</dbReference>
<dbReference type="Pfam" id="PF01119">
    <property type="entry name" value="DNA_mis_repair"/>
    <property type="match status" value="1"/>
</dbReference>
<keyword evidence="8" id="KW-1185">Reference proteome</keyword>
<dbReference type="PANTHER" id="PTHR10073:SF12">
    <property type="entry name" value="DNA MISMATCH REPAIR PROTEIN MLH1"/>
    <property type="match status" value="1"/>
</dbReference>
<dbReference type="HAMAP" id="MF_00149">
    <property type="entry name" value="DNA_mis_repair"/>
    <property type="match status" value="1"/>
</dbReference>
<dbReference type="InterPro" id="IPR020568">
    <property type="entry name" value="Ribosomal_Su5_D2-typ_SF"/>
</dbReference>
<feature type="domain" description="MutL C-terminal dimerisation" evidence="5">
    <location>
        <begin position="478"/>
        <end position="628"/>
    </location>
</feature>
<dbReference type="Pfam" id="PF13589">
    <property type="entry name" value="HATPase_c_3"/>
    <property type="match status" value="1"/>
</dbReference>
<dbReference type="Pfam" id="PF08676">
    <property type="entry name" value="MutL_C"/>
    <property type="match status" value="1"/>
</dbReference>
<comment type="caution">
    <text evidence="7">The sequence shown here is derived from an EMBL/GenBank/DDBJ whole genome shotgun (WGS) entry which is preliminary data.</text>
</comment>
<dbReference type="Gene3D" id="3.30.230.10">
    <property type="match status" value="1"/>
</dbReference>
<proteinExistence type="inferred from homology"/>
<keyword evidence="7" id="KW-0540">Nuclease</keyword>
<dbReference type="InterPro" id="IPR038973">
    <property type="entry name" value="MutL/Mlh/Pms-like"/>
</dbReference>
<protein>
    <recommendedName>
        <fullName evidence="4">DNA mismatch repair protein MutL</fullName>
    </recommendedName>
</protein>
<keyword evidence="7" id="KW-0378">Hydrolase</keyword>
<dbReference type="PANTHER" id="PTHR10073">
    <property type="entry name" value="DNA MISMATCH REPAIR PROTEIN MLH, PMS, MUTL"/>
    <property type="match status" value="1"/>
</dbReference>
<keyword evidence="3 4" id="KW-0234">DNA repair</keyword>
<sequence length="672" mass="75541">MKIKMLNNETINKIAAGEVIIRPVSVVKELVENAIDAGASHILVMIEAGGKNQIIIRDNGCGIAYNEIPLAFKRHATSKLATIEDLETINSLGFRGEALSSVSAVARVQVTTRNEDEEVGSRTAFEGGTLINQRVCSYNQGTEVKVWDLFYNTPARRKHLEKDKKEEGLIRNLMNKIALSHPEIAFQIKCNGRIVLDTNGSGKVIDVVNVLYGWEVGSNLIPLDYENSPMKLGGFIGNLKMMRSHREDQIFFINGRYVRNLRLAQALDEAYAGYTMKHQHPFGIVFMELPGRMLDVNIHPAKTEIKIQNESLISLLFKQGIRETLRGSNLVVNIGAGNDQIFDRVRMEKDDENREKAFSDSDDRVAIKKSENQKQEMFLADAADPVIKKDAKIKSHQAQLDQQHPVAMNPEKAGRQCEDRPQKADQETSCKIEAPLAKTMINHNSSGHVSEKTEIFSVTEKAPIRQNELLPDLSKMRIVGQLFNGYVLLEGIKEIYLIDQHAAHEAFLTQELEEIFKSGGFIASQGLMTPIPIKIRPKDLDSVRNALPFYRKIGYECDVFGEDSLLVRSVPVLLGEPQTIELLKSVIDENLCDRDERHRDSENVISSKIKHKLISMACKAAIKGGQSLTHEEIKQLLADLMGLENPFTCPHGRPVITRLKEYELMKLFKRVI</sequence>
<dbReference type="SMART" id="SM01340">
    <property type="entry name" value="DNA_mis_repair"/>
    <property type="match status" value="1"/>
</dbReference>
<keyword evidence="7" id="KW-0255">Endonuclease</keyword>
<dbReference type="Gene3D" id="3.30.1540.20">
    <property type="entry name" value="MutL, C-terminal domain, dimerisation subdomain"/>
    <property type="match status" value="1"/>
</dbReference>
<dbReference type="SMART" id="SM00853">
    <property type="entry name" value="MutL_C"/>
    <property type="match status" value="1"/>
</dbReference>